<keyword evidence="3" id="KW-1185">Reference proteome</keyword>
<sequence>MCAINEGRTDAAYRLIDAAHVAMIEERTTRSQVASALQALSGTKSPVPQGQPLTVGESSEEVGYPAAGHTPRASRSSGRRICPKP</sequence>
<evidence type="ECO:0000256" key="1">
    <source>
        <dbReference type="SAM" id="MobiDB-lite"/>
    </source>
</evidence>
<name>A0A7K0D8N5_9NOCA</name>
<accession>A0A7K0D8N5</accession>
<evidence type="ECO:0000313" key="2">
    <source>
        <dbReference type="EMBL" id="MQY22078.1"/>
    </source>
</evidence>
<comment type="caution">
    <text evidence="2">The sequence shown here is derived from an EMBL/GenBank/DDBJ whole genome shotgun (WGS) entry which is preliminary data.</text>
</comment>
<evidence type="ECO:0008006" key="4">
    <source>
        <dbReference type="Google" id="ProtNLM"/>
    </source>
</evidence>
<feature type="compositionally biased region" description="Polar residues" evidence="1">
    <location>
        <begin position="40"/>
        <end position="52"/>
    </location>
</feature>
<gene>
    <name evidence="2" type="ORF">NRB20_51910</name>
</gene>
<organism evidence="2 3">
    <name type="scientific">Nocardia macrotermitis</name>
    <dbReference type="NCBI Taxonomy" id="2585198"/>
    <lineage>
        <taxon>Bacteria</taxon>
        <taxon>Bacillati</taxon>
        <taxon>Actinomycetota</taxon>
        <taxon>Actinomycetes</taxon>
        <taxon>Mycobacteriales</taxon>
        <taxon>Nocardiaceae</taxon>
        <taxon>Nocardia</taxon>
    </lineage>
</organism>
<reference evidence="2 3" key="1">
    <citation type="submission" date="2019-10" db="EMBL/GenBank/DDBJ databases">
        <title>Nocardia macrotermitis sp. nov. and Nocardia aurantia sp. nov., isolated from the gut of fungus growing-termite Macrotermes natalensis.</title>
        <authorList>
            <person name="Benndorf R."/>
            <person name="Schwitalla J."/>
            <person name="Martin K."/>
            <person name="De Beer W."/>
            <person name="Kaster A.-K."/>
            <person name="Vollmers J."/>
            <person name="Poulsen M."/>
            <person name="Beemelmanns C."/>
        </authorList>
    </citation>
    <scope>NUCLEOTIDE SEQUENCE [LARGE SCALE GENOMIC DNA]</scope>
    <source>
        <strain evidence="2 3">RB20</strain>
    </source>
</reference>
<proteinExistence type="predicted"/>
<dbReference type="Proteomes" id="UP000438448">
    <property type="component" value="Unassembled WGS sequence"/>
</dbReference>
<dbReference type="AlphaFoldDB" id="A0A7K0D8N5"/>
<protein>
    <recommendedName>
        <fullName evidence="4">ANTAR domain-containing protein</fullName>
    </recommendedName>
</protein>
<dbReference type="EMBL" id="WEGK01000012">
    <property type="protein sequence ID" value="MQY22078.1"/>
    <property type="molecule type" value="Genomic_DNA"/>
</dbReference>
<feature type="region of interest" description="Disordered" evidence="1">
    <location>
        <begin position="40"/>
        <end position="85"/>
    </location>
</feature>
<evidence type="ECO:0000313" key="3">
    <source>
        <dbReference type="Proteomes" id="UP000438448"/>
    </source>
</evidence>